<protein>
    <recommendedName>
        <fullName evidence="1">Ubiquitin carboxyl-terminal hydrolase 47 C-terminal domain-containing protein</fullName>
    </recommendedName>
</protein>
<evidence type="ECO:0000313" key="2">
    <source>
        <dbReference type="EnsemblMetazoa" id="Aqu2.1.08352_001"/>
    </source>
</evidence>
<reference evidence="2" key="1">
    <citation type="submission" date="2017-05" db="UniProtKB">
        <authorList>
            <consortium name="EnsemblMetazoa"/>
        </authorList>
    </citation>
    <scope>IDENTIFICATION</scope>
</reference>
<dbReference type="AlphaFoldDB" id="A0A1X7T1P4"/>
<dbReference type="STRING" id="400682.A0A1X7T1P4"/>
<dbReference type="OrthoDB" id="289038at2759"/>
<organism evidence="2">
    <name type="scientific">Amphimedon queenslandica</name>
    <name type="common">Sponge</name>
    <dbReference type="NCBI Taxonomy" id="400682"/>
    <lineage>
        <taxon>Eukaryota</taxon>
        <taxon>Metazoa</taxon>
        <taxon>Porifera</taxon>
        <taxon>Demospongiae</taxon>
        <taxon>Heteroscleromorpha</taxon>
        <taxon>Haplosclerida</taxon>
        <taxon>Niphatidae</taxon>
        <taxon>Amphimedon</taxon>
    </lineage>
</organism>
<dbReference type="InParanoid" id="A0A1X7T1P4"/>
<dbReference type="InterPro" id="IPR045578">
    <property type="entry name" value="USP47_C"/>
</dbReference>
<feature type="domain" description="Ubiquitin carboxyl-terminal hydrolase 47 C-terminal" evidence="1">
    <location>
        <begin position="84"/>
        <end position="177"/>
    </location>
</feature>
<dbReference type="EnsemblMetazoa" id="Aqu2.1.08352_001">
    <property type="protein sequence ID" value="Aqu2.1.08352_001"/>
    <property type="gene ID" value="Aqu2.1.08352"/>
</dbReference>
<accession>A0A1X7T1P4</accession>
<proteinExistence type="predicted"/>
<name>A0A1X7T1P4_AMPQE</name>
<dbReference type="eggNOG" id="KOG4598">
    <property type="taxonomic scope" value="Eukaryota"/>
</dbReference>
<sequence length="180" mass="21004">MYLREQLCQLKEIQVLVDKRITLAQLKEELVPLIGVPSTGFRLYRFSGYEEYEMERLDKTLKNIKSGSKLIVRLGRALGRAEYRIKLYLLQVNNTEFCKFMMKPIVAKDTPVRELKKQIIEEAKVQGIDCVLELDKMRLRDKRGIIPDSVYLDDESIDTTSQMYVEPLTGTEMKHEAQIQ</sequence>
<evidence type="ECO:0000259" key="1">
    <source>
        <dbReference type="Pfam" id="PF19718"/>
    </source>
</evidence>
<dbReference type="Pfam" id="PF19718">
    <property type="entry name" value="USP47_C"/>
    <property type="match status" value="1"/>
</dbReference>